<gene>
    <name evidence="2" type="ORF">EJD98_02555</name>
</gene>
<proteinExistence type="predicted"/>
<dbReference type="InterPro" id="IPR009057">
    <property type="entry name" value="Homeodomain-like_sf"/>
</dbReference>
<name>A0A4Z0HT78_MYCPR</name>
<evidence type="ECO:0000313" key="2">
    <source>
        <dbReference type="EMBL" id="TGB47803.1"/>
    </source>
</evidence>
<keyword evidence="1" id="KW-0238">DNA-binding</keyword>
<protein>
    <submittedName>
        <fullName evidence="2">TetR/AcrR family transcriptional regulator</fullName>
    </submittedName>
</protein>
<evidence type="ECO:0000256" key="1">
    <source>
        <dbReference type="ARBA" id="ARBA00023125"/>
    </source>
</evidence>
<evidence type="ECO:0000313" key="3">
    <source>
        <dbReference type="Proteomes" id="UP000297792"/>
    </source>
</evidence>
<dbReference type="Pfam" id="PF00440">
    <property type="entry name" value="TetR_N"/>
    <property type="match status" value="1"/>
</dbReference>
<dbReference type="AlphaFoldDB" id="A0A4Z0HT78"/>
<dbReference type="SUPFAM" id="SSF46689">
    <property type="entry name" value="Homeodomain-like"/>
    <property type="match status" value="1"/>
</dbReference>
<sequence length="204" mass="21734">MNGSGAGAGGTTRQKLIEAAIELFRRHSVAGTSLQMISDELGLTKSAIYHHFRTRDELLTAIMEPVVSELAALVETAESQRGSRAQAESMLTGYISLAVSHRDLFPILTGDPGVTELLRGQPQWRAIVKRQADLLAGAEPGVGGQVRAAIVMAGISAAVGVEFAGLDDGELYDQLVTASRRTLDLRPPRHTPTNDDAARARVHG</sequence>
<keyword evidence="3" id="KW-1185">Reference proteome</keyword>
<reference evidence="2 3" key="1">
    <citation type="submission" date="2018-12" db="EMBL/GenBank/DDBJ databases">
        <title>Draft genome sequences of Mycolicibacterium peregrinum isolated from a pig with lymphadenitis and from soil on the same Japanese pig farm.</title>
        <authorList>
            <person name="Komatsu T."/>
            <person name="Ohya K."/>
            <person name="Sawai K."/>
            <person name="Odoi J.O."/>
            <person name="Otsu K."/>
            <person name="Ota A."/>
            <person name="Ito T."/>
            <person name="Kawai M."/>
            <person name="Maruyama F."/>
        </authorList>
    </citation>
    <scope>NUCLEOTIDE SEQUENCE [LARGE SCALE GENOMIC DNA]</scope>
    <source>
        <strain evidence="2 3">138</strain>
    </source>
</reference>
<dbReference type="InterPro" id="IPR001647">
    <property type="entry name" value="HTH_TetR"/>
</dbReference>
<dbReference type="InterPro" id="IPR050624">
    <property type="entry name" value="HTH-type_Tx_Regulator"/>
</dbReference>
<dbReference type="EMBL" id="RWKA01000001">
    <property type="protein sequence ID" value="TGB47803.1"/>
    <property type="molecule type" value="Genomic_DNA"/>
</dbReference>
<organism evidence="2 3">
    <name type="scientific">Mycolicibacterium peregrinum</name>
    <name type="common">Mycobacterium peregrinum</name>
    <dbReference type="NCBI Taxonomy" id="43304"/>
    <lineage>
        <taxon>Bacteria</taxon>
        <taxon>Bacillati</taxon>
        <taxon>Actinomycetota</taxon>
        <taxon>Actinomycetes</taxon>
        <taxon>Mycobacteriales</taxon>
        <taxon>Mycobacteriaceae</taxon>
        <taxon>Mycolicibacterium</taxon>
    </lineage>
</organism>
<dbReference type="PROSITE" id="PS50977">
    <property type="entry name" value="HTH_TETR_2"/>
    <property type="match status" value="1"/>
</dbReference>
<comment type="caution">
    <text evidence="2">The sequence shown here is derived from an EMBL/GenBank/DDBJ whole genome shotgun (WGS) entry which is preliminary data.</text>
</comment>
<dbReference type="GO" id="GO:0003677">
    <property type="term" value="F:DNA binding"/>
    <property type="evidence" value="ECO:0007669"/>
    <property type="project" value="UniProtKB-UniRule"/>
</dbReference>
<dbReference type="Gene3D" id="1.10.357.10">
    <property type="entry name" value="Tetracycline Repressor, domain 2"/>
    <property type="match status" value="1"/>
</dbReference>
<dbReference type="PANTHER" id="PTHR43479:SF11">
    <property type="entry name" value="ACREF_ENVCD OPERON REPRESSOR-RELATED"/>
    <property type="match status" value="1"/>
</dbReference>
<dbReference type="PANTHER" id="PTHR43479">
    <property type="entry name" value="ACREF/ENVCD OPERON REPRESSOR-RELATED"/>
    <property type="match status" value="1"/>
</dbReference>
<dbReference type="Proteomes" id="UP000297792">
    <property type="component" value="Unassembled WGS sequence"/>
</dbReference>
<dbReference type="PRINTS" id="PR00455">
    <property type="entry name" value="HTHTETR"/>
</dbReference>
<accession>A0A4Z0HT78</accession>
<dbReference type="RefSeq" id="WP_135358447.1">
    <property type="nucleotide sequence ID" value="NZ_JBLVUM010000002.1"/>
</dbReference>